<name>A0A0N4WAL9_HAEPC</name>
<gene>
    <name evidence="1" type="ORF">HPLM_LOCUS7432</name>
</gene>
<evidence type="ECO:0000313" key="3">
    <source>
        <dbReference type="WBParaSite" id="HPLM_0000744001-mRNA-1"/>
    </source>
</evidence>
<evidence type="ECO:0000313" key="1">
    <source>
        <dbReference type="EMBL" id="VDO31872.1"/>
    </source>
</evidence>
<sequence>MWKSVSRRRERPAEVSPHRWLLGRASVVIPMENVTNFADD</sequence>
<proteinExistence type="predicted"/>
<reference evidence="3" key="1">
    <citation type="submission" date="2017-02" db="UniProtKB">
        <authorList>
            <consortium name="WormBaseParasite"/>
        </authorList>
    </citation>
    <scope>IDENTIFICATION</scope>
</reference>
<evidence type="ECO:0000313" key="2">
    <source>
        <dbReference type="Proteomes" id="UP000268014"/>
    </source>
</evidence>
<keyword evidence="2" id="KW-1185">Reference proteome</keyword>
<protein>
    <submittedName>
        <fullName evidence="1 3">Uncharacterized protein</fullName>
    </submittedName>
</protein>
<accession>A0A0N4WAL9</accession>
<reference evidence="1 2" key="2">
    <citation type="submission" date="2018-11" db="EMBL/GenBank/DDBJ databases">
        <authorList>
            <consortium name="Pathogen Informatics"/>
        </authorList>
    </citation>
    <scope>NUCLEOTIDE SEQUENCE [LARGE SCALE GENOMIC DNA]</scope>
    <source>
        <strain evidence="1 2">MHpl1</strain>
    </source>
</reference>
<dbReference type="AlphaFoldDB" id="A0A0N4WAL9"/>
<organism evidence="3">
    <name type="scientific">Haemonchus placei</name>
    <name type="common">Barber's pole worm</name>
    <dbReference type="NCBI Taxonomy" id="6290"/>
    <lineage>
        <taxon>Eukaryota</taxon>
        <taxon>Metazoa</taxon>
        <taxon>Ecdysozoa</taxon>
        <taxon>Nematoda</taxon>
        <taxon>Chromadorea</taxon>
        <taxon>Rhabditida</taxon>
        <taxon>Rhabditina</taxon>
        <taxon>Rhabditomorpha</taxon>
        <taxon>Strongyloidea</taxon>
        <taxon>Trichostrongylidae</taxon>
        <taxon>Haemonchus</taxon>
    </lineage>
</organism>
<dbReference type="WBParaSite" id="HPLM_0000744001-mRNA-1">
    <property type="protein sequence ID" value="HPLM_0000744001-mRNA-1"/>
    <property type="gene ID" value="HPLM_0000744001"/>
</dbReference>
<dbReference type="Proteomes" id="UP000268014">
    <property type="component" value="Unassembled WGS sequence"/>
</dbReference>
<dbReference type="EMBL" id="UZAF01016659">
    <property type="protein sequence ID" value="VDO31872.1"/>
    <property type="molecule type" value="Genomic_DNA"/>
</dbReference>